<feature type="region of interest" description="Disordered" evidence="9">
    <location>
        <begin position="912"/>
        <end position="938"/>
    </location>
</feature>
<evidence type="ECO:0000256" key="5">
    <source>
        <dbReference type="ARBA" id="ARBA00022833"/>
    </source>
</evidence>
<dbReference type="SUPFAM" id="SSF57667">
    <property type="entry name" value="beta-beta-alpha zinc fingers"/>
    <property type="match status" value="4"/>
</dbReference>
<dbReference type="PANTHER" id="PTHR16515:SF49">
    <property type="entry name" value="GASTRULA ZINC FINGER PROTEIN XLCGF49.1-LIKE-RELATED"/>
    <property type="match status" value="1"/>
</dbReference>
<dbReference type="GO" id="GO:0000122">
    <property type="term" value="P:negative regulation of transcription by RNA polymerase II"/>
    <property type="evidence" value="ECO:0007669"/>
    <property type="project" value="UniProtKB-ARBA"/>
</dbReference>
<feature type="region of interest" description="Disordered" evidence="9">
    <location>
        <begin position="679"/>
        <end position="701"/>
    </location>
</feature>
<feature type="domain" description="C2H2-type" evidence="10">
    <location>
        <begin position="308"/>
        <end position="336"/>
    </location>
</feature>
<gene>
    <name evidence="13" type="primary">LOC108669529</name>
    <name evidence="11" type="ORF">HAZT_HAZT002062</name>
</gene>
<reference evidence="11" key="1">
    <citation type="submission" date="2014-08" db="EMBL/GenBank/DDBJ databases">
        <authorList>
            <person name="Murali S."/>
            <person name="Richards S."/>
            <person name="Bandaranaike D."/>
            <person name="Bellair M."/>
            <person name="Blankenburg K."/>
            <person name="Chao H."/>
            <person name="Dinh H."/>
            <person name="Doddapaneni H."/>
            <person name="Dugan-Rocha S."/>
            <person name="Elkadiri S."/>
            <person name="Gnanaolivu R."/>
            <person name="Hughes D."/>
            <person name="Lee S."/>
            <person name="Li M."/>
            <person name="Ming W."/>
            <person name="Munidasa M."/>
            <person name="Muniz J."/>
            <person name="Nguyen L."/>
            <person name="Osuji N."/>
            <person name="Pu L.-L."/>
            <person name="Puazo M."/>
            <person name="Skinner E."/>
            <person name="Qu C."/>
            <person name="Quiroz J."/>
            <person name="Raj R."/>
            <person name="Weissenberger G."/>
            <person name="Xin Y."/>
            <person name="Zou X."/>
            <person name="Han Y."/>
            <person name="Worley K."/>
            <person name="Muzny D."/>
            <person name="Gibbs R."/>
        </authorList>
    </citation>
    <scope>NUCLEOTIDE SEQUENCE</scope>
    <source>
        <strain evidence="11">HAZT.00-mixed</strain>
        <tissue evidence="11">Whole organism</tissue>
    </source>
</reference>
<dbReference type="Proteomes" id="UP000694843">
    <property type="component" value="Unplaced"/>
</dbReference>
<feature type="domain" description="C2H2-type" evidence="10">
    <location>
        <begin position="393"/>
        <end position="420"/>
    </location>
</feature>
<feature type="region of interest" description="Disordered" evidence="9">
    <location>
        <begin position="146"/>
        <end position="188"/>
    </location>
</feature>
<reference evidence="13" key="4">
    <citation type="submission" date="2025-04" db="UniProtKB">
        <authorList>
            <consortium name="RefSeq"/>
        </authorList>
    </citation>
    <scope>IDENTIFICATION</scope>
    <source>
        <tissue evidence="13">Whole organism</tissue>
    </source>
</reference>
<feature type="region of interest" description="Disordered" evidence="9">
    <location>
        <begin position="720"/>
        <end position="769"/>
    </location>
</feature>
<dbReference type="Pfam" id="PF00096">
    <property type="entry name" value="zf-C2H2"/>
    <property type="match status" value="4"/>
</dbReference>
<feature type="domain" description="C2H2-type" evidence="10">
    <location>
        <begin position="365"/>
        <end position="392"/>
    </location>
</feature>
<dbReference type="FunFam" id="3.30.160.60:FF:000446">
    <property type="entry name" value="Zinc finger protein"/>
    <property type="match status" value="2"/>
</dbReference>
<dbReference type="FunFam" id="3.30.160.60:FF:001465">
    <property type="entry name" value="Zinc finger protein 560"/>
    <property type="match status" value="1"/>
</dbReference>
<dbReference type="GO" id="GO:0008270">
    <property type="term" value="F:zinc ion binding"/>
    <property type="evidence" value="ECO:0007669"/>
    <property type="project" value="UniProtKB-KW"/>
</dbReference>
<feature type="compositionally biased region" description="Low complexity" evidence="9">
    <location>
        <begin position="757"/>
        <end position="769"/>
    </location>
</feature>
<evidence type="ECO:0000259" key="10">
    <source>
        <dbReference type="PROSITE" id="PS50157"/>
    </source>
</evidence>
<feature type="compositionally biased region" description="Polar residues" evidence="9">
    <location>
        <begin position="164"/>
        <end position="175"/>
    </location>
</feature>
<evidence type="ECO:0000256" key="6">
    <source>
        <dbReference type="ARBA" id="ARBA00023125"/>
    </source>
</evidence>
<keyword evidence="7" id="KW-0539">Nucleus</keyword>
<evidence type="ECO:0000256" key="1">
    <source>
        <dbReference type="ARBA" id="ARBA00004123"/>
    </source>
</evidence>
<dbReference type="EMBL" id="JQDR03012026">
    <property type="protein sequence ID" value="KAA0191882.1"/>
    <property type="molecule type" value="Genomic_DNA"/>
</dbReference>
<evidence type="ECO:0000313" key="13">
    <source>
        <dbReference type="RefSeq" id="XP_018012368.1"/>
    </source>
</evidence>
<evidence type="ECO:0000256" key="9">
    <source>
        <dbReference type="SAM" id="MobiDB-lite"/>
    </source>
</evidence>
<dbReference type="FunFam" id="3.30.160.60:FF:000417">
    <property type="entry name" value="Zinc finger protein"/>
    <property type="match status" value="1"/>
</dbReference>
<feature type="domain" description="C2H2-type" evidence="10">
    <location>
        <begin position="421"/>
        <end position="448"/>
    </location>
</feature>
<feature type="compositionally biased region" description="Basic and acidic residues" evidence="9">
    <location>
        <begin position="176"/>
        <end position="187"/>
    </location>
</feature>
<feature type="domain" description="C2H2-type" evidence="10">
    <location>
        <begin position="449"/>
        <end position="476"/>
    </location>
</feature>
<dbReference type="PANTHER" id="PTHR16515">
    <property type="entry name" value="PR DOMAIN ZINC FINGER PROTEIN"/>
    <property type="match status" value="1"/>
</dbReference>
<feature type="domain" description="C2H2-type" evidence="10">
    <location>
        <begin position="337"/>
        <end position="364"/>
    </location>
</feature>
<feature type="region of interest" description="Disordered" evidence="9">
    <location>
        <begin position="638"/>
        <end position="664"/>
    </location>
</feature>
<comment type="subcellular location">
    <subcellularLocation>
        <location evidence="1">Nucleus</location>
    </subcellularLocation>
</comment>
<dbReference type="OrthoDB" id="6370259at2759"/>
<dbReference type="GeneID" id="108669529"/>
<protein>
    <submittedName>
        <fullName evidence="13">RE1-silencing transcription factor</fullName>
    </submittedName>
</protein>
<dbReference type="KEGG" id="hazt:108669529"/>
<evidence type="ECO:0000256" key="7">
    <source>
        <dbReference type="ARBA" id="ARBA00023242"/>
    </source>
</evidence>
<dbReference type="InterPro" id="IPR036236">
    <property type="entry name" value="Znf_C2H2_sf"/>
</dbReference>
<evidence type="ECO:0000256" key="2">
    <source>
        <dbReference type="ARBA" id="ARBA00022723"/>
    </source>
</evidence>
<dbReference type="RefSeq" id="XP_018012368.1">
    <property type="nucleotide sequence ID" value="XM_018156879.2"/>
</dbReference>
<dbReference type="Gene3D" id="3.30.160.60">
    <property type="entry name" value="Classic Zinc Finger"/>
    <property type="match status" value="6"/>
</dbReference>
<sequence length="938" mass="102787">MSEFSIECAVCAIRFSEEALYEQHDCHGHDVPLAIKLEAPDDEEDEERDVKPVLNSAGQVVDSSALVTISVTDGTSKVTDGTRTVTDGTSSVTCGTSSVTYGTSSVTYGTSTVTGGTSGVPGPIASTTSVPNKLPPTLEKFRMRLALGTNKQRKPKKKPKGNAKLTNNKSSSSKIANEKTRKLKDIQENNTEDAELAVPVVNIKAEPIELCEVVNVKEEPVEYDDETAPNIRDPLENSVEDILGIEDEDYMIENFVEYDEEMSESMEIDEGAISDDSESPTVKEGSLIPAVRPSTRGKPIDATDNKGYACSMCDKKYFEESKLEDHLKVAHKTPRPYSCPICNKRFNHKNYVNLHMRVHTGEKPYKCNLCSRSYSHKTSYVIHMRIHKGDRPYSCSECGKKCYDKSGLTSHMRSHTKETPYQCECCGRKFTHSKSLLVHRRNHTGEKPYVCPHCGRAFRHWHKHKIHIRLHTGERPYKCTVCNKGFPRNDEVKRHMRSHTGIKSFRCSICGVYCATQASITGHINLHHVNLTTDSKYLPDKTIVENSQSGILGKKAMPGRGLHRVFDNTSYDEYTTSIPEKPALPGPVPQTIVSSKPMTPQEKVNNKSMTYRQFLNDQEQELLAKGLKVVSKNDNTYGLAPVSPKSSGSLDSAAVKVKSEPGEEKKEGIIDNVFVKVPHSRKSSFNSPKPATRIILPNGPNGNQPLVLGEVASKLFLKSTQASPHKIQPNSKPKTSLLEENVSPTPTSPAKSRQDPTVKSSAPTTTSTSGSILQAALTAGKPTTPVTESIIVLNKGMSGGGSSEGVATNAPMVVLTQPQQLLLLPGINGGPARLVFLQSSPAAMIRSHPNINGVTGSDNITIKQEKDAAPVVHIEESSAPLFMFASPPNVIQESPVIKLEPPDFDTQNIKLEKDDEEASETSEVVPPLQTFIKPEPED</sequence>
<evidence type="ECO:0000256" key="3">
    <source>
        <dbReference type="ARBA" id="ARBA00022737"/>
    </source>
</evidence>
<keyword evidence="2" id="KW-0479">Metal-binding</keyword>
<dbReference type="FunFam" id="3.30.160.60:FF:002343">
    <property type="entry name" value="Zinc finger protein 33A"/>
    <property type="match status" value="1"/>
</dbReference>
<proteinExistence type="predicted"/>
<dbReference type="CDD" id="cd00065">
    <property type="entry name" value="FYVE_like_SF"/>
    <property type="match status" value="1"/>
</dbReference>
<keyword evidence="5" id="KW-0862">Zinc</keyword>
<feature type="domain" description="C2H2-type" evidence="10">
    <location>
        <begin position="477"/>
        <end position="504"/>
    </location>
</feature>
<evidence type="ECO:0000313" key="12">
    <source>
        <dbReference type="Proteomes" id="UP000694843"/>
    </source>
</evidence>
<dbReference type="PROSITE" id="PS00028">
    <property type="entry name" value="ZINC_FINGER_C2H2_1"/>
    <property type="match status" value="7"/>
</dbReference>
<evidence type="ECO:0000256" key="4">
    <source>
        <dbReference type="ARBA" id="ARBA00022771"/>
    </source>
</evidence>
<keyword evidence="6" id="KW-0238">DNA-binding</keyword>
<reference evidence="11" key="2">
    <citation type="journal article" date="2018" name="Environ. Sci. Technol.">
        <title>The Toxicogenome of Hyalella azteca: A Model for Sediment Ecotoxicology and Evolutionary Toxicology.</title>
        <authorList>
            <person name="Poynton H.C."/>
            <person name="Hasenbein S."/>
            <person name="Benoit J.B."/>
            <person name="Sepulveda M.S."/>
            <person name="Poelchau M.F."/>
            <person name="Hughes D.S.T."/>
            <person name="Murali S.C."/>
            <person name="Chen S."/>
            <person name="Glastad K.M."/>
            <person name="Goodisman M.A.D."/>
            <person name="Werren J.H."/>
            <person name="Vineis J.H."/>
            <person name="Bowen J.L."/>
            <person name="Friedrich M."/>
            <person name="Jones J."/>
            <person name="Robertson H.M."/>
            <person name="Feyereisen R."/>
            <person name="Mechler-Hickson A."/>
            <person name="Mathers N."/>
            <person name="Lee C.E."/>
            <person name="Colbourne J.K."/>
            <person name="Biales A."/>
            <person name="Johnston J.S."/>
            <person name="Wellborn G.A."/>
            <person name="Rosendale A.J."/>
            <person name="Cridge A.G."/>
            <person name="Munoz-Torres M.C."/>
            <person name="Bain P.A."/>
            <person name="Manny A.R."/>
            <person name="Major K.M."/>
            <person name="Lambert F.N."/>
            <person name="Vulpe C.D."/>
            <person name="Tuck P."/>
            <person name="Blalock B.J."/>
            <person name="Lin Y.Y."/>
            <person name="Smith M.E."/>
            <person name="Ochoa-Acuna H."/>
            <person name="Chen M.M."/>
            <person name="Childers C.P."/>
            <person name="Qu J."/>
            <person name="Dugan S."/>
            <person name="Lee S.L."/>
            <person name="Chao H."/>
            <person name="Dinh H."/>
            <person name="Han Y."/>
            <person name="Doddapaneni H."/>
            <person name="Worley K.C."/>
            <person name="Muzny D.M."/>
            <person name="Gibbs R.A."/>
            <person name="Richards S."/>
        </authorList>
    </citation>
    <scope>NUCLEOTIDE SEQUENCE</scope>
    <source>
        <strain evidence="11">HAZT.00-mixed</strain>
        <tissue evidence="11">Whole organism</tissue>
    </source>
</reference>
<feature type="compositionally biased region" description="Polar residues" evidence="9">
    <location>
        <begin position="720"/>
        <end position="734"/>
    </location>
</feature>
<dbReference type="FunFam" id="3.30.160.60:FF:000145">
    <property type="entry name" value="Zinc finger protein 574"/>
    <property type="match status" value="1"/>
</dbReference>
<evidence type="ECO:0000313" key="11">
    <source>
        <dbReference type="EMBL" id="KAA0191882.1"/>
    </source>
</evidence>
<feature type="compositionally biased region" description="Polar residues" evidence="9">
    <location>
        <begin position="742"/>
        <end position="751"/>
    </location>
</feature>
<dbReference type="InterPro" id="IPR050331">
    <property type="entry name" value="Zinc_finger"/>
</dbReference>
<evidence type="ECO:0000256" key="8">
    <source>
        <dbReference type="PROSITE-ProRule" id="PRU00042"/>
    </source>
</evidence>
<keyword evidence="3" id="KW-0677">Repeat</keyword>
<dbReference type="Proteomes" id="UP000711488">
    <property type="component" value="Unassembled WGS sequence"/>
</dbReference>
<dbReference type="GO" id="GO:0005634">
    <property type="term" value="C:nucleus"/>
    <property type="evidence" value="ECO:0007669"/>
    <property type="project" value="UniProtKB-SubCell"/>
</dbReference>
<feature type="compositionally biased region" description="Basic residues" evidence="9">
    <location>
        <begin position="151"/>
        <end position="161"/>
    </location>
</feature>
<dbReference type="PROSITE" id="PS50157">
    <property type="entry name" value="ZINC_FINGER_C2H2_2"/>
    <property type="match status" value="7"/>
</dbReference>
<dbReference type="InterPro" id="IPR013087">
    <property type="entry name" value="Znf_C2H2_type"/>
</dbReference>
<accession>A0A6A0GXM8</accession>
<organism evidence="11">
    <name type="scientific">Hyalella azteca</name>
    <name type="common">Amphipod</name>
    <dbReference type="NCBI Taxonomy" id="294128"/>
    <lineage>
        <taxon>Eukaryota</taxon>
        <taxon>Metazoa</taxon>
        <taxon>Ecdysozoa</taxon>
        <taxon>Arthropoda</taxon>
        <taxon>Crustacea</taxon>
        <taxon>Multicrustacea</taxon>
        <taxon>Malacostraca</taxon>
        <taxon>Eumalacostraca</taxon>
        <taxon>Peracarida</taxon>
        <taxon>Amphipoda</taxon>
        <taxon>Senticaudata</taxon>
        <taxon>Talitrida</taxon>
        <taxon>Talitroidea</taxon>
        <taxon>Hyalellidae</taxon>
        <taxon>Hyalella</taxon>
    </lineage>
</organism>
<dbReference type="SMART" id="SM00355">
    <property type="entry name" value="ZnF_C2H2"/>
    <property type="match status" value="9"/>
</dbReference>
<name>A0A6A0GXM8_HYAAZ</name>
<keyword evidence="12" id="KW-1185">Reference proteome</keyword>
<dbReference type="AlphaFoldDB" id="A0A6A0GXM8"/>
<reference evidence="11" key="3">
    <citation type="submission" date="2019-06" db="EMBL/GenBank/DDBJ databases">
        <authorList>
            <person name="Poynton C."/>
            <person name="Hasenbein S."/>
            <person name="Benoit J.B."/>
            <person name="Sepulveda M.S."/>
            <person name="Poelchau M.F."/>
            <person name="Murali S.C."/>
            <person name="Chen S."/>
            <person name="Glastad K.M."/>
            <person name="Werren J.H."/>
            <person name="Vineis J.H."/>
            <person name="Bowen J.L."/>
            <person name="Friedrich M."/>
            <person name="Jones J."/>
            <person name="Robertson H.M."/>
            <person name="Feyereisen R."/>
            <person name="Mechler-Hickson A."/>
            <person name="Mathers N."/>
            <person name="Lee C.E."/>
            <person name="Colbourne J.K."/>
            <person name="Biales A."/>
            <person name="Johnston J.S."/>
            <person name="Wellborn G.A."/>
            <person name="Rosendale A.J."/>
            <person name="Cridge A.G."/>
            <person name="Munoz-Torres M.C."/>
            <person name="Bain P.A."/>
            <person name="Manny A.R."/>
            <person name="Major K.M."/>
            <person name="Lambert F.N."/>
            <person name="Vulpe C.D."/>
            <person name="Tuck P."/>
            <person name="Blalock B.J."/>
            <person name="Lin Y.-Y."/>
            <person name="Smith M.E."/>
            <person name="Ochoa-Acuna H."/>
            <person name="Chen M.-J.M."/>
            <person name="Childers C.P."/>
            <person name="Qu J."/>
            <person name="Dugan S."/>
            <person name="Lee S.L."/>
            <person name="Chao H."/>
            <person name="Dinh H."/>
            <person name="Han Y."/>
            <person name="Doddapaneni H."/>
            <person name="Worley K.C."/>
            <person name="Muzny D.M."/>
            <person name="Gibbs R.A."/>
            <person name="Richards S."/>
        </authorList>
    </citation>
    <scope>NUCLEOTIDE SEQUENCE</scope>
    <source>
        <strain evidence="11">HAZT.00-mixed</strain>
        <tissue evidence="11">Whole organism</tissue>
    </source>
</reference>
<dbReference type="GO" id="GO:0003677">
    <property type="term" value="F:DNA binding"/>
    <property type="evidence" value="ECO:0007669"/>
    <property type="project" value="UniProtKB-KW"/>
</dbReference>
<keyword evidence="4 8" id="KW-0863">Zinc-finger</keyword>